<comment type="similarity">
    <text evidence="2">Belongs to the IQD family.</text>
</comment>
<dbReference type="SMART" id="SM00015">
    <property type="entry name" value="IQ"/>
    <property type="match status" value="2"/>
</dbReference>
<dbReference type="CDD" id="cd23767">
    <property type="entry name" value="IQCD"/>
    <property type="match status" value="1"/>
</dbReference>
<dbReference type="PANTHER" id="PTHR32295:SF280">
    <property type="entry name" value="DUF4005 DOMAIN-CONTAINING PROTEIN"/>
    <property type="match status" value="1"/>
</dbReference>
<evidence type="ECO:0000256" key="3">
    <source>
        <dbReference type="ARBA" id="ARBA00024378"/>
    </source>
</evidence>
<feature type="region of interest" description="Disordered" evidence="4">
    <location>
        <begin position="361"/>
        <end position="444"/>
    </location>
</feature>
<dbReference type="PROSITE" id="PS50096">
    <property type="entry name" value="IQ"/>
    <property type="match status" value="2"/>
</dbReference>
<evidence type="ECO:0000259" key="5">
    <source>
        <dbReference type="Pfam" id="PF13178"/>
    </source>
</evidence>
<dbReference type="Pfam" id="PF13178">
    <property type="entry name" value="DUF4005"/>
    <property type="match status" value="1"/>
</dbReference>
<evidence type="ECO:0000256" key="2">
    <source>
        <dbReference type="ARBA" id="ARBA00024341"/>
    </source>
</evidence>
<keyword evidence="7" id="KW-1185">Reference proteome</keyword>
<accession>A0ABP1AJ23</accession>
<gene>
    <name evidence="6" type="ORF">CSSPJE1EN2_LOCUS5549</name>
</gene>
<dbReference type="Gene3D" id="1.20.5.190">
    <property type="match status" value="1"/>
</dbReference>
<feature type="region of interest" description="Disordered" evidence="4">
    <location>
        <begin position="315"/>
        <end position="341"/>
    </location>
</feature>
<dbReference type="Proteomes" id="UP001497522">
    <property type="component" value="Chromosome 13"/>
</dbReference>
<feature type="domain" description="DUF4005" evidence="5">
    <location>
        <begin position="341"/>
        <end position="400"/>
    </location>
</feature>
<dbReference type="EMBL" id="OZ023714">
    <property type="protein sequence ID" value="CAK9862554.1"/>
    <property type="molecule type" value="Genomic_DNA"/>
</dbReference>
<dbReference type="InterPro" id="IPR000048">
    <property type="entry name" value="IQ_motif_EF-hand-BS"/>
</dbReference>
<protein>
    <recommendedName>
        <fullName evidence="5">DUF4005 domain-containing protein</fullName>
    </recommendedName>
</protein>
<proteinExistence type="inferred from homology"/>
<feature type="compositionally biased region" description="Polar residues" evidence="4">
    <location>
        <begin position="396"/>
        <end position="405"/>
    </location>
</feature>
<dbReference type="Pfam" id="PF00612">
    <property type="entry name" value="IQ"/>
    <property type="match status" value="1"/>
</dbReference>
<evidence type="ECO:0000256" key="4">
    <source>
        <dbReference type="SAM" id="MobiDB-lite"/>
    </source>
</evidence>
<dbReference type="PANTHER" id="PTHR32295">
    <property type="entry name" value="IQ-DOMAIN 5-RELATED"/>
    <property type="match status" value="1"/>
</dbReference>
<name>A0ABP1AJ23_9BRYO</name>
<evidence type="ECO:0000313" key="7">
    <source>
        <dbReference type="Proteomes" id="UP001497522"/>
    </source>
</evidence>
<dbReference type="InterPro" id="IPR025064">
    <property type="entry name" value="DUF4005"/>
</dbReference>
<evidence type="ECO:0000256" key="1">
    <source>
        <dbReference type="ARBA" id="ARBA00022860"/>
    </source>
</evidence>
<evidence type="ECO:0000313" key="6">
    <source>
        <dbReference type="EMBL" id="CAK9862554.1"/>
    </source>
</evidence>
<sequence>MGASSKFFRTLASMRRMVKASTTAGGEKQRRWTLWKSSMGDSVRKGEGTSKEDMIPVPNPEFTSPRPSFITPPPPLAQAVLLAHRSALCIQTYFRGFLARRALKALKGLVRLQALVRGHTVRRQAAITLRCMQALVRVQARVRARRVRMSQQGQAVCQTIAQHRSCLQAELRNSELGWCANSGTIQDIQAKLQQKQEGVIKRERALAYASARQVWRPDAGGNSQVYFDPESDKAPHWGWSWLERWMAARPWENRLLDQNGFTKEDDHSSKIHHSPESAVVDMPLPPSAAPRTCKGGSMNGSVHTSPTPSMIMQVQKQPGQILRKYDQQSDASTTSRSLHERPALAVLESNISTGRCRYMAATKSAQAKARSQSTPKQRPPSSEDNQAKRKRLSLPVKSTTVSPTSLKKDAVRFPPQTFRFDRPSSKSGELSMASYAELQRPRFR</sequence>
<reference evidence="6" key="1">
    <citation type="submission" date="2024-03" db="EMBL/GenBank/DDBJ databases">
        <authorList>
            <consortium name="ELIXIR-Norway"/>
            <consortium name="Elixir Norway"/>
        </authorList>
    </citation>
    <scope>NUCLEOTIDE SEQUENCE</scope>
</reference>
<organism evidence="6 7">
    <name type="scientific">Sphagnum jensenii</name>
    <dbReference type="NCBI Taxonomy" id="128206"/>
    <lineage>
        <taxon>Eukaryota</taxon>
        <taxon>Viridiplantae</taxon>
        <taxon>Streptophyta</taxon>
        <taxon>Embryophyta</taxon>
        <taxon>Bryophyta</taxon>
        <taxon>Sphagnophytina</taxon>
        <taxon>Sphagnopsida</taxon>
        <taxon>Sphagnales</taxon>
        <taxon>Sphagnaceae</taxon>
        <taxon>Sphagnum</taxon>
    </lineage>
</organism>
<feature type="compositionally biased region" description="Polar residues" evidence="4">
    <location>
        <begin position="363"/>
        <end position="384"/>
    </location>
</feature>
<comment type="subunit">
    <text evidence="3">Binds to multiple calmodulin (CaM) in the presence of Ca(2+) and CaM-like proteins.</text>
</comment>
<keyword evidence="1" id="KW-0112">Calmodulin-binding</keyword>